<dbReference type="SMART" id="SM00382">
    <property type="entry name" value="AAA"/>
    <property type="match status" value="1"/>
</dbReference>
<comment type="caution">
    <text evidence="6">The sequence shown here is derived from an EMBL/GenBank/DDBJ whole genome shotgun (WGS) entry which is preliminary data.</text>
</comment>
<dbReference type="SUPFAM" id="SSF46785">
    <property type="entry name" value="Winged helix' DNA-binding domain"/>
    <property type="match status" value="1"/>
</dbReference>
<dbReference type="InterPro" id="IPR003593">
    <property type="entry name" value="AAA+_ATPase"/>
</dbReference>
<keyword evidence="4" id="KW-0067">ATP-binding</keyword>
<name>A0AAV3UP15_9EURY</name>
<evidence type="ECO:0000313" key="7">
    <source>
        <dbReference type="Proteomes" id="UP001501729"/>
    </source>
</evidence>
<dbReference type="Gene3D" id="1.10.8.60">
    <property type="match status" value="1"/>
</dbReference>
<dbReference type="InterPro" id="IPR014277">
    <property type="entry name" value="Orc1/Cdc6_arc"/>
</dbReference>
<comment type="similarity">
    <text evidence="1">Belongs to the CDC6/cdc18 family.</text>
</comment>
<accession>A0AAV3UP15</accession>
<dbReference type="InterPro" id="IPR049945">
    <property type="entry name" value="AAA_22"/>
</dbReference>
<keyword evidence="2" id="KW-0235">DNA replication</keyword>
<dbReference type="PANTHER" id="PTHR10763">
    <property type="entry name" value="CELL DIVISION CONTROL PROTEIN 6-RELATED"/>
    <property type="match status" value="1"/>
</dbReference>
<dbReference type="Pfam" id="PF22703">
    <property type="entry name" value="Cdc6_lid"/>
    <property type="match status" value="1"/>
</dbReference>
<dbReference type="InterPro" id="IPR055237">
    <property type="entry name" value="Cdc6_lid"/>
</dbReference>
<dbReference type="EMBL" id="BAABKX010000019">
    <property type="protein sequence ID" value="GAA5061146.1"/>
    <property type="molecule type" value="Genomic_DNA"/>
</dbReference>
<dbReference type="SUPFAM" id="SSF52540">
    <property type="entry name" value="P-loop containing nucleoside triphosphate hydrolases"/>
    <property type="match status" value="1"/>
</dbReference>
<dbReference type="InterPro" id="IPR027417">
    <property type="entry name" value="P-loop_NTPase"/>
</dbReference>
<organism evidence="6 7">
    <name type="scientific">Haladaptatus pallidirubidus</name>
    <dbReference type="NCBI Taxonomy" id="1008152"/>
    <lineage>
        <taxon>Archaea</taxon>
        <taxon>Methanobacteriati</taxon>
        <taxon>Methanobacteriota</taxon>
        <taxon>Stenosarchaea group</taxon>
        <taxon>Halobacteria</taxon>
        <taxon>Halobacteriales</taxon>
        <taxon>Haladaptataceae</taxon>
        <taxon>Haladaptatus</taxon>
    </lineage>
</organism>
<evidence type="ECO:0000256" key="2">
    <source>
        <dbReference type="ARBA" id="ARBA00022705"/>
    </source>
</evidence>
<evidence type="ECO:0000256" key="4">
    <source>
        <dbReference type="ARBA" id="ARBA00022840"/>
    </source>
</evidence>
<dbReference type="GO" id="GO:0006260">
    <property type="term" value="P:DNA replication"/>
    <property type="evidence" value="ECO:0007669"/>
    <property type="project" value="UniProtKB-KW"/>
</dbReference>
<evidence type="ECO:0000256" key="3">
    <source>
        <dbReference type="ARBA" id="ARBA00022741"/>
    </source>
</evidence>
<dbReference type="Pfam" id="PF13401">
    <property type="entry name" value="AAA_22"/>
    <property type="match status" value="1"/>
</dbReference>
<reference evidence="6 7" key="1">
    <citation type="journal article" date="2019" name="Int. J. Syst. Evol. Microbiol.">
        <title>The Global Catalogue of Microorganisms (GCM) 10K type strain sequencing project: providing services to taxonomists for standard genome sequencing and annotation.</title>
        <authorList>
            <consortium name="The Broad Institute Genomics Platform"/>
            <consortium name="The Broad Institute Genome Sequencing Center for Infectious Disease"/>
            <person name="Wu L."/>
            <person name="Ma J."/>
        </authorList>
    </citation>
    <scope>NUCLEOTIDE SEQUENCE [LARGE SCALE GENOMIC DNA]</scope>
    <source>
        <strain evidence="6 7">JCM 17504</strain>
    </source>
</reference>
<dbReference type="Proteomes" id="UP001501729">
    <property type="component" value="Unassembled WGS sequence"/>
</dbReference>
<dbReference type="GO" id="GO:0005524">
    <property type="term" value="F:ATP binding"/>
    <property type="evidence" value="ECO:0007669"/>
    <property type="project" value="UniProtKB-KW"/>
</dbReference>
<gene>
    <name evidence="6" type="primary">orc1_2</name>
    <name evidence="6" type="ORF">GCM10025751_47100</name>
</gene>
<dbReference type="GO" id="GO:0016887">
    <property type="term" value="F:ATP hydrolysis activity"/>
    <property type="evidence" value="ECO:0007669"/>
    <property type="project" value="InterPro"/>
</dbReference>
<sequence length="333" mass="38388">MIHDARVLQPQFIPDEVEHRNPEVNALSNTLKPIMDGQTGETSLLLGPSGVGKTCIANYTVERLRENVLDINTQYVNCWQDHTRFQVLYRILEGISKTVDIHRRSTPKDELLDRLQGYDGPQFVVILDEVDQLEDKSVLYDLYRMRNISMILIANREKELFSQLDGRLTSRLQTCVRIPFEKYHLDELVAILHTRARWGLSENAIGNEKLALIADAAAGDARVAIGILRNAARRADQASTDQITTDIVREAVPDGRHEVRQKTIDQLNTHQRALYEILDEKGELNPGELYELYQERVDDPKTNRTVRNHLQKMEHYRLVIAEGKNRARTYRLR</sequence>
<dbReference type="AlphaFoldDB" id="A0AAV3UP15"/>
<evidence type="ECO:0000256" key="1">
    <source>
        <dbReference type="ARBA" id="ARBA00006184"/>
    </source>
</evidence>
<dbReference type="InterPro" id="IPR036390">
    <property type="entry name" value="WH_DNA-bd_sf"/>
</dbReference>
<dbReference type="CDD" id="cd18139">
    <property type="entry name" value="HLD_clamp_RarA"/>
    <property type="match status" value="1"/>
</dbReference>
<proteinExistence type="inferred from homology"/>
<keyword evidence="3" id="KW-0547">Nucleotide-binding</keyword>
<dbReference type="Gene3D" id="3.40.50.300">
    <property type="entry name" value="P-loop containing nucleotide triphosphate hydrolases"/>
    <property type="match status" value="1"/>
</dbReference>
<feature type="domain" description="AAA+ ATPase" evidence="5">
    <location>
        <begin position="39"/>
        <end position="184"/>
    </location>
</feature>
<dbReference type="InterPro" id="IPR050311">
    <property type="entry name" value="ORC1/CDC6"/>
</dbReference>
<evidence type="ECO:0000313" key="6">
    <source>
        <dbReference type="EMBL" id="GAA5061146.1"/>
    </source>
</evidence>
<dbReference type="PANTHER" id="PTHR10763:SF22">
    <property type="entry name" value="ORC1-TYPE DNA REPLICATION PROTEIN"/>
    <property type="match status" value="1"/>
</dbReference>
<keyword evidence="7" id="KW-1185">Reference proteome</keyword>
<dbReference type="NCBIfam" id="TIGR02928">
    <property type="entry name" value="orc1/cdc6 family replication initiation protein"/>
    <property type="match status" value="1"/>
</dbReference>
<evidence type="ECO:0000259" key="5">
    <source>
        <dbReference type="SMART" id="SM00382"/>
    </source>
</evidence>
<protein>
    <submittedName>
        <fullName evidence="6">DNA replication protein Orc1</fullName>
    </submittedName>
</protein>
<dbReference type="RefSeq" id="WP_227777024.1">
    <property type="nucleotide sequence ID" value="NZ_BAABKX010000019.1"/>
</dbReference>
<dbReference type="GeneID" id="68615699"/>